<dbReference type="PANTHER" id="PTHR19328">
    <property type="entry name" value="HEDGEHOG-INTERACTING PROTEIN"/>
    <property type="match status" value="1"/>
</dbReference>
<feature type="domain" description="CBM6" evidence="4">
    <location>
        <begin position="716"/>
        <end position="831"/>
    </location>
</feature>
<dbReference type="SUPFAM" id="SSF49785">
    <property type="entry name" value="Galactose-binding domain-like"/>
    <property type="match status" value="1"/>
</dbReference>
<keyword evidence="6" id="KW-1185">Reference proteome</keyword>
<dbReference type="InterPro" id="IPR006584">
    <property type="entry name" value="Cellulose-bd_IV"/>
</dbReference>
<dbReference type="InterPro" id="IPR058094">
    <property type="entry name" value="Ig-like_OmpL47-like"/>
</dbReference>
<dbReference type="CDD" id="cd00146">
    <property type="entry name" value="PKD"/>
    <property type="match status" value="1"/>
</dbReference>
<dbReference type="InterPro" id="IPR012938">
    <property type="entry name" value="Glc/Sorbosone_DH"/>
</dbReference>
<dbReference type="RefSeq" id="WP_229700611.1">
    <property type="nucleotide sequence ID" value="NZ_BMMV01000002.1"/>
</dbReference>
<dbReference type="GO" id="GO:0016787">
    <property type="term" value="F:hydrolase activity"/>
    <property type="evidence" value="ECO:0007669"/>
    <property type="project" value="UniProtKB-KW"/>
</dbReference>
<dbReference type="InterPro" id="IPR005084">
    <property type="entry name" value="CBM6"/>
</dbReference>
<organism evidence="5 6">
    <name type="scientific">Streptomyces camponoticapitis</name>
    <dbReference type="NCBI Taxonomy" id="1616125"/>
    <lineage>
        <taxon>Bacteria</taxon>
        <taxon>Bacillati</taxon>
        <taxon>Actinomycetota</taxon>
        <taxon>Actinomycetes</taxon>
        <taxon>Kitasatosporales</taxon>
        <taxon>Streptomycetaceae</taxon>
        <taxon>Streptomyces</taxon>
    </lineage>
</organism>
<dbReference type="InterPro" id="IPR008979">
    <property type="entry name" value="Galactose-bd-like_sf"/>
</dbReference>
<dbReference type="NCBIfam" id="NF047446">
    <property type="entry name" value="barrel_OmpL47"/>
    <property type="match status" value="1"/>
</dbReference>
<evidence type="ECO:0000256" key="1">
    <source>
        <dbReference type="ARBA" id="ARBA00022729"/>
    </source>
</evidence>
<dbReference type="InterPro" id="IPR000601">
    <property type="entry name" value="PKD_dom"/>
</dbReference>
<comment type="caution">
    <text evidence="5">The sequence shown here is derived from an EMBL/GenBank/DDBJ whole genome shotgun (WGS) entry which is preliminary data.</text>
</comment>
<name>A0ABQ2DZE3_9ACTN</name>
<dbReference type="PROSITE" id="PS51175">
    <property type="entry name" value="CBM6"/>
    <property type="match status" value="1"/>
</dbReference>
<dbReference type="InterPro" id="IPR011041">
    <property type="entry name" value="Quinoprot_gluc/sorb_DH_b-prop"/>
</dbReference>
<dbReference type="SMART" id="SM00089">
    <property type="entry name" value="PKD"/>
    <property type="match status" value="1"/>
</dbReference>
<evidence type="ECO:0000259" key="3">
    <source>
        <dbReference type="PROSITE" id="PS50093"/>
    </source>
</evidence>
<sequence length="1099" mass="115484">MHRTLRRLMTGVLLVALPALGGVAVAPAAQAHPGHEHALDWSNYEKVTLTKDTGEPIDLAVLPDNRVLHTARNGDVRLTDPGTGVTKVVNHVDVYQNSEMGLQTVTLDPDFATNKWVYLYYSPPLNTPPGSAPQTLPAGQTDAYWKQWEGYDTLTRFKWTGDKLDLSTAQEIIRVDANRGQCCHVAGDVDFDSKGNLYLATGGNTPASGPNVNGYTPINDAAGYNPGLDERRGAGNTNDLRGKILRIDVQEDGGYTIPEGNLFEPGTAKTRPEIFVMGLRNPFRLAVDRKTDAVMWGDYGPDAGTADPNRGPMGYVEWQSTTKPLNSGWPFCTGDNTKPYRDFDFATLTPGPAFDCAAPVNDSRWNTGLTELPASAPATLWYGDRDTDQPWPELTAFRGPGGPGGQAPMGGPVYHYDADNPSPGKFPEYWDGKAFMAEFSQDYVAALTLDGPDGPVSKLENLLPNSERAQNGIPQWDNPMDLEFGPDGALYVLDYGDGFFRQNPDAGLYRIDYAEGNKAPTAVIKADKTSGQAPLEVSFSATGSSDPENGELTYQWDLDGDGTFDATGPAVSRTYAENGQFQARLKVTDPQGKSGLTSRQITVGNTAPTIRITSPPDGGFFNWGDAVPYGIAVEDPEDGTTPDCAKAAWTFGLGHNQHGHPVNSGTGCTGGVLTPADAGHGDTENVFGVLGITYTDKGAGGVPAATGDAQVVLNPALTQGEHYDSAEGVTITDDTTASGQRKLTSFDAADWIAYDPVSFAGINGVKTRASGAGTLALRWGSADAEPFATVPVPAGEGWQTVTTALGNAPSGTGEVFVTSSGGVELDSLTFQGAGVADKTAPKVTATLNPPRPNGDDGWYTGNVSLSVAATDNGTVASRQYSVDDGATWQSANAAVTLSKEGATTVRYRATDNGGNVSEVGSLTVRIDRTGPTVTATGLDADGVYGDSERPTPVFSGADAVSGIATTTATVDGKAVSSGQALELWRLPLGNHDLTVRARDKAGNTTTRTVAFTTRTSYADIRALITKLRADGLVTAQGQQRLTVRLGQAEAHTDAGRTSQAAAVLESFAGYTADAALVPDSAAGAALARDARALKGGATG</sequence>
<dbReference type="InterPro" id="IPR022409">
    <property type="entry name" value="PKD/Chitinase_dom"/>
</dbReference>
<dbReference type="InterPro" id="IPR035986">
    <property type="entry name" value="PKD_dom_sf"/>
</dbReference>
<dbReference type="InterPro" id="IPR011042">
    <property type="entry name" value="6-blade_b-propeller_TolB-like"/>
</dbReference>
<dbReference type="CDD" id="cd04084">
    <property type="entry name" value="CBM6_xylanase-like"/>
    <property type="match status" value="1"/>
</dbReference>
<dbReference type="InterPro" id="IPR006311">
    <property type="entry name" value="TAT_signal"/>
</dbReference>
<reference evidence="6" key="1">
    <citation type="journal article" date="2019" name="Int. J. Syst. Evol. Microbiol.">
        <title>The Global Catalogue of Microorganisms (GCM) 10K type strain sequencing project: providing services to taxonomists for standard genome sequencing and annotation.</title>
        <authorList>
            <consortium name="The Broad Institute Genomics Platform"/>
            <consortium name="The Broad Institute Genome Sequencing Center for Infectious Disease"/>
            <person name="Wu L."/>
            <person name="Ma J."/>
        </authorList>
    </citation>
    <scope>NUCLEOTIDE SEQUENCE [LARGE SCALE GENOMIC DNA]</scope>
    <source>
        <strain evidence="6">CGMCC 4.7275</strain>
    </source>
</reference>
<dbReference type="Gene3D" id="2.60.120.260">
    <property type="entry name" value="Galactose-binding domain-like"/>
    <property type="match status" value="1"/>
</dbReference>
<dbReference type="SUPFAM" id="SSF50952">
    <property type="entry name" value="Soluble quinoprotein glucose dehydrogenase"/>
    <property type="match status" value="1"/>
</dbReference>
<keyword evidence="1 2" id="KW-0732">Signal</keyword>
<dbReference type="Pfam" id="PF03422">
    <property type="entry name" value="CBM_6"/>
    <property type="match status" value="1"/>
</dbReference>
<gene>
    <name evidence="5" type="ORF">GCM10011583_08120</name>
</gene>
<keyword evidence="5" id="KW-0378">Hydrolase</keyword>
<dbReference type="EMBL" id="BMMV01000002">
    <property type="protein sequence ID" value="GGJ78898.1"/>
    <property type="molecule type" value="Genomic_DNA"/>
</dbReference>
<evidence type="ECO:0000313" key="5">
    <source>
        <dbReference type="EMBL" id="GGJ78898.1"/>
    </source>
</evidence>
<feature type="chain" id="PRO_5045401142" evidence="2">
    <location>
        <begin position="32"/>
        <end position="1099"/>
    </location>
</feature>
<dbReference type="SMART" id="SM00606">
    <property type="entry name" value="CBD_IV"/>
    <property type="match status" value="1"/>
</dbReference>
<dbReference type="PROSITE" id="PS50093">
    <property type="entry name" value="PKD"/>
    <property type="match status" value="1"/>
</dbReference>
<dbReference type="Pfam" id="PF22888">
    <property type="entry name" value="FIMAH"/>
    <property type="match status" value="1"/>
</dbReference>
<dbReference type="Pfam" id="PF07995">
    <property type="entry name" value="GSDH"/>
    <property type="match status" value="1"/>
</dbReference>
<dbReference type="InterPro" id="IPR054470">
    <property type="entry name" value="FIMAH_dom"/>
</dbReference>
<dbReference type="PANTHER" id="PTHR19328:SF75">
    <property type="entry name" value="ALDOSE SUGAR DEHYDROGENASE YLII"/>
    <property type="match status" value="1"/>
</dbReference>
<dbReference type="Gene3D" id="2.60.40.10">
    <property type="entry name" value="Immunoglobulins"/>
    <property type="match status" value="1"/>
</dbReference>
<dbReference type="InterPro" id="IPR013783">
    <property type="entry name" value="Ig-like_fold"/>
</dbReference>
<accession>A0ABQ2DZE3</accession>
<evidence type="ECO:0000256" key="2">
    <source>
        <dbReference type="SAM" id="SignalP"/>
    </source>
</evidence>
<feature type="signal peptide" evidence="2">
    <location>
        <begin position="1"/>
        <end position="31"/>
    </location>
</feature>
<dbReference type="Gene3D" id="3.30.1920.20">
    <property type="match status" value="1"/>
</dbReference>
<feature type="domain" description="PKD" evidence="3">
    <location>
        <begin position="520"/>
        <end position="603"/>
    </location>
</feature>
<protein>
    <submittedName>
        <fullName evidence="5">Glycosyl hydrolase</fullName>
    </submittedName>
</protein>
<dbReference type="Pfam" id="PF18911">
    <property type="entry name" value="PKD_4"/>
    <property type="match status" value="1"/>
</dbReference>
<dbReference type="Proteomes" id="UP000660265">
    <property type="component" value="Unassembled WGS sequence"/>
</dbReference>
<evidence type="ECO:0000313" key="6">
    <source>
        <dbReference type="Proteomes" id="UP000660265"/>
    </source>
</evidence>
<dbReference type="SUPFAM" id="SSF49299">
    <property type="entry name" value="PKD domain"/>
    <property type="match status" value="1"/>
</dbReference>
<dbReference type="Gene3D" id="2.120.10.30">
    <property type="entry name" value="TolB, C-terminal domain"/>
    <property type="match status" value="1"/>
</dbReference>
<evidence type="ECO:0000259" key="4">
    <source>
        <dbReference type="PROSITE" id="PS51175"/>
    </source>
</evidence>
<proteinExistence type="predicted"/>
<dbReference type="PROSITE" id="PS51318">
    <property type="entry name" value="TAT"/>
    <property type="match status" value="1"/>
</dbReference>